<evidence type="ECO:0000256" key="1">
    <source>
        <dbReference type="ARBA" id="ARBA00022801"/>
    </source>
</evidence>
<dbReference type="Proteomes" id="UP000650511">
    <property type="component" value="Unassembled WGS sequence"/>
</dbReference>
<dbReference type="SUPFAM" id="SSF51338">
    <property type="entry name" value="Composite domain of metallo-dependent hydrolases"/>
    <property type="match status" value="1"/>
</dbReference>
<dbReference type="InterPro" id="IPR010252">
    <property type="entry name" value="HutF"/>
</dbReference>
<dbReference type="NCBIfam" id="TIGR02022">
    <property type="entry name" value="hutF"/>
    <property type="match status" value="1"/>
</dbReference>
<dbReference type="GO" id="GO:0016810">
    <property type="term" value="F:hydrolase activity, acting on carbon-nitrogen (but not peptide) bonds"/>
    <property type="evidence" value="ECO:0007669"/>
    <property type="project" value="InterPro"/>
</dbReference>
<dbReference type="InterPro" id="IPR032466">
    <property type="entry name" value="Metal_Hydrolase"/>
</dbReference>
<dbReference type="NCBIfam" id="NF006681">
    <property type="entry name" value="PRK09229.1-2"/>
    <property type="match status" value="1"/>
</dbReference>
<dbReference type="InterPro" id="IPR050287">
    <property type="entry name" value="MTA/SAH_deaminase"/>
</dbReference>
<evidence type="ECO:0000313" key="4">
    <source>
        <dbReference type="Proteomes" id="UP000650511"/>
    </source>
</evidence>
<comment type="caution">
    <text evidence="3">The sequence shown here is derived from an EMBL/GenBank/DDBJ whole genome shotgun (WGS) entry which is preliminary data.</text>
</comment>
<dbReference type="PANTHER" id="PTHR43794:SF11">
    <property type="entry name" value="AMIDOHYDROLASE-RELATED DOMAIN-CONTAINING PROTEIN"/>
    <property type="match status" value="1"/>
</dbReference>
<keyword evidence="1" id="KW-0378">Hydrolase</keyword>
<dbReference type="OrthoDB" id="3204583at2"/>
<keyword evidence="4" id="KW-1185">Reference proteome</keyword>
<proteinExistence type="predicted"/>
<dbReference type="SUPFAM" id="SSF51556">
    <property type="entry name" value="Metallo-dependent hydrolases"/>
    <property type="match status" value="1"/>
</dbReference>
<dbReference type="AlphaFoldDB" id="A0A8J3A8N6"/>
<evidence type="ECO:0000313" key="3">
    <source>
        <dbReference type="EMBL" id="GGI07109.1"/>
    </source>
</evidence>
<evidence type="ECO:0000259" key="2">
    <source>
        <dbReference type="Pfam" id="PF01979"/>
    </source>
</evidence>
<feature type="domain" description="Amidohydrolase-related" evidence="2">
    <location>
        <begin position="50"/>
        <end position="432"/>
    </location>
</feature>
<dbReference type="Gene3D" id="2.30.40.10">
    <property type="entry name" value="Urease, subunit C, domain 1"/>
    <property type="match status" value="1"/>
</dbReference>
<dbReference type="Pfam" id="PF01979">
    <property type="entry name" value="Amidohydro_1"/>
    <property type="match status" value="1"/>
</dbReference>
<dbReference type="PANTHER" id="PTHR43794">
    <property type="entry name" value="AMINOHYDROLASE SSNA-RELATED"/>
    <property type="match status" value="1"/>
</dbReference>
<sequence length="458" mass="47676">MDVSRWVCELAVLPSGEVAREVVVEVADGRFTRVQPGGEVPVGARRLRGLVLPGMADAHSHAFHRALRGRTHAGRGSFWTWREQMYGLAGRLTTETYLPLARAAFAEGVLAGFTSVGEFAYLHHAPDGTRYADPNELGHVLVQAAREAGVRIGLLDTCYLTGGVEPGGHGGTPVPLAGAQARFGDGTADAWAQRVSALASAYADADDVVVGAAIHSVRAVPADALAVVAGWAEDAGAPLHAHVSEQPAENEACHAIHGTTPTQLLYDHGVLSEQFTAVHATHVTPEDRAVLGEARAYVCFCPTTERDLADGIGPVRELLDAGARLTFGSDSRAVVDPFEEARAVELHARLSTLQRGVLGSEELLAGLTVDGHASLGFVDAGRLEAGARADLVALSLGSVRTAGAPADAPVDTALFAASAADVTDVVVDGREVVVDGRHVLGDVAAMLTEAIATAHQEA</sequence>
<reference evidence="3" key="2">
    <citation type="submission" date="2020-09" db="EMBL/GenBank/DDBJ databases">
        <authorList>
            <person name="Sun Q."/>
            <person name="Zhou Y."/>
        </authorList>
    </citation>
    <scope>NUCLEOTIDE SEQUENCE</scope>
    <source>
        <strain evidence="3">CGMCC 1.14988</strain>
    </source>
</reference>
<reference evidence="3" key="1">
    <citation type="journal article" date="2014" name="Int. J. Syst. Evol. Microbiol.">
        <title>Complete genome sequence of Corynebacterium casei LMG S-19264T (=DSM 44701T), isolated from a smear-ripened cheese.</title>
        <authorList>
            <consortium name="US DOE Joint Genome Institute (JGI-PGF)"/>
            <person name="Walter F."/>
            <person name="Albersmeier A."/>
            <person name="Kalinowski J."/>
            <person name="Ruckert C."/>
        </authorList>
    </citation>
    <scope>NUCLEOTIDE SEQUENCE</scope>
    <source>
        <strain evidence="3">CGMCC 1.14988</strain>
    </source>
</reference>
<dbReference type="InterPro" id="IPR011059">
    <property type="entry name" value="Metal-dep_hydrolase_composite"/>
</dbReference>
<organism evidence="3 4">
    <name type="scientific">Egicoccus halophilus</name>
    <dbReference type="NCBI Taxonomy" id="1670830"/>
    <lineage>
        <taxon>Bacteria</taxon>
        <taxon>Bacillati</taxon>
        <taxon>Actinomycetota</taxon>
        <taxon>Nitriliruptoria</taxon>
        <taxon>Egicoccales</taxon>
        <taxon>Egicoccaceae</taxon>
        <taxon>Egicoccus</taxon>
    </lineage>
</organism>
<accession>A0A8J3A8N6</accession>
<dbReference type="InterPro" id="IPR006680">
    <property type="entry name" value="Amidohydro-rel"/>
</dbReference>
<name>A0A8J3A8N6_9ACTN</name>
<dbReference type="EMBL" id="BMHA01000008">
    <property type="protein sequence ID" value="GGI07109.1"/>
    <property type="molecule type" value="Genomic_DNA"/>
</dbReference>
<gene>
    <name evidence="3" type="ORF">GCM10011354_22440</name>
</gene>
<protein>
    <submittedName>
        <fullName evidence="3">Formimidoylglutamate deiminase</fullName>
    </submittedName>
</protein>
<dbReference type="Gene3D" id="3.20.20.140">
    <property type="entry name" value="Metal-dependent hydrolases"/>
    <property type="match status" value="1"/>
</dbReference>